<evidence type="ECO:0000313" key="2">
    <source>
        <dbReference type="Proteomes" id="UP001054945"/>
    </source>
</evidence>
<protein>
    <submittedName>
        <fullName evidence="1">Uncharacterized protein</fullName>
    </submittedName>
</protein>
<comment type="caution">
    <text evidence="1">The sequence shown here is derived from an EMBL/GenBank/DDBJ whole genome shotgun (WGS) entry which is preliminary data.</text>
</comment>
<organism evidence="1 2">
    <name type="scientific">Caerostris extrusa</name>
    <name type="common">Bark spider</name>
    <name type="synonym">Caerostris bankana</name>
    <dbReference type="NCBI Taxonomy" id="172846"/>
    <lineage>
        <taxon>Eukaryota</taxon>
        <taxon>Metazoa</taxon>
        <taxon>Ecdysozoa</taxon>
        <taxon>Arthropoda</taxon>
        <taxon>Chelicerata</taxon>
        <taxon>Arachnida</taxon>
        <taxon>Araneae</taxon>
        <taxon>Araneomorphae</taxon>
        <taxon>Entelegynae</taxon>
        <taxon>Araneoidea</taxon>
        <taxon>Araneidae</taxon>
        <taxon>Caerostris</taxon>
    </lineage>
</organism>
<dbReference type="EMBL" id="BPLR01017508">
    <property type="protein sequence ID" value="GIY92167.1"/>
    <property type="molecule type" value="Genomic_DNA"/>
</dbReference>
<evidence type="ECO:0000313" key="1">
    <source>
        <dbReference type="EMBL" id="GIY92167.1"/>
    </source>
</evidence>
<dbReference type="Proteomes" id="UP001054945">
    <property type="component" value="Unassembled WGS sequence"/>
</dbReference>
<reference evidence="1 2" key="1">
    <citation type="submission" date="2021-06" db="EMBL/GenBank/DDBJ databases">
        <title>Caerostris extrusa draft genome.</title>
        <authorList>
            <person name="Kono N."/>
            <person name="Arakawa K."/>
        </authorList>
    </citation>
    <scope>NUCLEOTIDE SEQUENCE [LARGE SCALE GENOMIC DNA]</scope>
</reference>
<keyword evidence="2" id="KW-1185">Reference proteome</keyword>
<proteinExistence type="predicted"/>
<gene>
    <name evidence="1" type="ORF">CEXT_700621</name>
</gene>
<name>A0AAV4XAI6_CAEEX</name>
<sequence length="85" mass="9913">MQFHQSSVLKFRWGISGCWQTHRKPAQEALFRSGIHWPIVLQGTLTTPNAPCNPIRKEHLHNGSMMTVNFGNQCSYNRNRIKRYC</sequence>
<dbReference type="AlphaFoldDB" id="A0AAV4XAI6"/>
<accession>A0AAV4XAI6</accession>